<sequence>MVDDNSLPSYGYTFDDVDRTKAAGKEKQQAHQFTVDIDISMRQHYAANLKALSKTLYPMMYAEATFAGGRYTFCVDEHTTLVSQESNPIYTQLKAIAHIPLAIYAIIFPYADYSTNGQWLEPLRVFLGQVTLVEKNLEALGIAEPAQTASRKIVAQAIDFMNKLIAAKEIDMQKYKDFCEVIGEELITNQTYAAEDQAKVMLGYLIKWKNQVGKDTWDKMYVVCQCIWTASKSSVHEQIIKSTMETAKHKTNVIISEAASTLDDAKLLLARILADRALAANVFKFAPNTDSARNAYFISTEYDLLSDSMQAALLKLREQSVNKQSGCPAGHS</sequence>
<keyword evidence="2" id="KW-1185">Reference proteome</keyword>
<reference evidence="1" key="1">
    <citation type="submission" date="2019-12" db="EMBL/GenBank/DDBJ databases">
        <title>Hybrid Genome Assemblies of two High G+C Isolates from Undergraduate Microbiology Courses.</title>
        <authorList>
            <person name="Ne Ville C.J."/>
            <person name="Enright D."/>
            <person name="Hernandez I."/>
            <person name="Dodsworth J."/>
            <person name="Orwin P.M."/>
        </authorList>
    </citation>
    <scope>NUCLEOTIDE SEQUENCE [LARGE SCALE GENOMIC DNA]</scope>
    <source>
        <strain evidence="1">Neo</strain>
    </source>
</reference>
<gene>
    <name evidence="1" type="ORF">GPJ81_03370</name>
</gene>
<name>A0A6I6GUU4_9PSED</name>
<dbReference type="AlphaFoldDB" id="A0A6I6GUU4"/>
<accession>A0A6I6GUU4</accession>
<dbReference type="EMBL" id="CP046621">
    <property type="protein sequence ID" value="QGW75756.1"/>
    <property type="molecule type" value="Genomic_DNA"/>
</dbReference>
<dbReference type="RefSeq" id="WP_157190974.1">
    <property type="nucleotide sequence ID" value="NZ_CP046621.1"/>
</dbReference>
<evidence type="ECO:0000313" key="2">
    <source>
        <dbReference type="Proteomes" id="UP000426235"/>
    </source>
</evidence>
<evidence type="ECO:0000313" key="1">
    <source>
        <dbReference type="EMBL" id="QGW75756.1"/>
    </source>
</evidence>
<protein>
    <submittedName>
        <fullName evidence="1">Uncharacterized protein</fullName>
    </submittedName>
</protein>
<organism evidence="1 2">
    <name type="scientific">Pseudomonas alkylphenolica</name>
    <dbReference type="NCBI Taxonomy" id="237609"/>
    <lineage>
        <taxon>Bacteria</taxon>
        <taxon>Pseudomonadati</taxon>
        <taxon>Pseudomonadota</taxon>
        <taxon>Gammaproteobacteria</taxon>
        <taxon>Pseudomonadales</taxon>
        <taxon>Pseudomonadaceae</taxon>
        <taxon>Pseudomonas</taxon>
    </lineage>
</organism>
<dbReference type="Proteomes" id="UP000426235">
    <property type="component" value="Chromosome"/>
</dbReference>
<proteinExistence type="predicted"/>